<feature type="transmembrane region" description="Helical" evidence="7">
    <location>
        <begin position="12"/>
        <end position="35"/>
    </location>
</feature>
<evidence type="ECO:0000256" key="5">
    <source>
        <dbReference type="ARBA" id="ARBA00022989"/>
    </source>
</evidence>
<evidence type="ECO:0000256" key="1">
    <source>
        <dbReference type="ARBA" id="ARBA00004651"/>
    </source>
</evidence>
<sequence>MKQKVTIGNLSFSVINSSIFILFAIICIFPLYYIFVLTLSNNQWAASGALVLYPKGFHIENYVQVLKLNGIGMALGVSALKTVVGTAFTLAGSSFLAYLFTKPNMFMKKFLYRFVIVTMYFNAGLIPWYINMKNLHLMNTFAVYIIPYIVAPFYVILIKTFIESIPKALEESAQIDGAGVFRIFWSILVPLSKPILATVAVFECVNQWNNLRDNLFLITDSRLNTLQFVLYKFMSEADALARKIMVDGGASLSASSFKLTPTAVSMTIAMVVILPIVCIYPFMQRYFTKGIMLGAVKG</sequence>
<dbReference type="PANTHER" id="PTHR43744:SF9">
    <property type="entry name" value="POLYGALACTURONAN_RHAMNOGALACTURONAN TRANSPORT SYSTEM PERMEASE PROTEIN YTCP"/>
    <property type="match status" value="1"/>
</dbReference>
<proteinExistence type="inferred from homology"/>
<keyword evidence="6 7" id="KW-0472">Membrane</keyword>
<dbReference type="KEGG" id="proo:MJB10_16725"/>
<dbReference type="GO" id="GO:0005886">
    <property type="term" value="C:plasma membrane"/>
    <property type="evidence" value="ECO:0007669"/>
    <property type="project" value="UniProtKB-SubCell"/>
</dbReference>
<organism evidence="9 10">
    <name type="scientific">Paenibacillus roseopurpureus</name>
    <dbReference type="NCBI Taxonomy" id="2918901"/>
    <lineage>
        <taxon>Bacteria</taxon>
        <taxon>Bacillati</taxon>
        <taxon>Bacillota</taxon>
        <taxon>Bacilli</taxon>
        <taxon>Bacillales</taxon>
        <taxon>Paenibacillaceae</taxon>
        <taxon>Paenibacillus</taxon>
    </lineage>
</organism>
<keyword evidence="3" id="KW-1003">Cell membrane</keyword>
<feature type="transmembrane region" description="Helical" evidence="7">
    <location>
        <begin position="183"/>
        <end position="202"/>
    </location>
</feature>
<dbReference type="SUPFAM" id="SSF161098">
    <property type="entry name" value="MetI-like"/>
    <property type="match status" value="1"/>
</dbReference>
<dbReference type="EMBL" id="CP130319">
    <property type="protein sequence ID" value="WNR42759.1"/>
    <property type="molecule type" value="Genomic_DNA"/>
</dbReference>
<evidence type="ECO:0000313" key="10">
    <source>
        <dbReference type="Proteomes" id="UP001304650"/>
    </source>
</evidence>
<evidence type="ECO:0000256" key="2">
    <source>
        <dbReference type="ARBA" id="ARBA00022448"/>
    </source>
</evidence>
<accession>A0AA96LMW2</accession>
<keyword evidence="10" id="KW-1185">Reference proteome</keyword>
<dbReference type="PROSITE" id="PS50928">
    <property type="entry name" value="ABC_TM1"/>
    <property type="match status" value="1"/>
</dbReference>
<dbReference type="InterPro" id="IPR000515">
    <property type="entry name" value="MetI-like"/>
</dbReference>
<dbReference type="CDD" id="cd06261">
    <property type="entry name" value="TM_PBP2"/>
    <property type="match status" value="1"/>
</dbReference>
<keyword evidence="4 7" id="KW-0812">Transmembrane</keyword>
<name>A0AA96LMW2_9BACL</name>
<comment type="similarity">
    <text evidence="7">Belongs to the binding-protein-dependent transport system permease family.</text>
</comment>
<evidence type="ECO:0000256" key="6">
    <source>
        <dbReference type="ARBA" id="ARBA00023136"/>
    </source>
</evidence>
<feature type="domain" description="ABC transmembrane type-1" evidence="8">
    <location>
        <begin position="75"/>
        <end position="283"/>
    </location>
</feature>
<feature type="transmembrane region" description="Helical" evidence="7">
    <location>
        <begin position="142"/>
        <end position="162"/>
    </location>
</feature>
<dbReference type="Proteomes" id="UP001304650">
    <property type="component" value="Chromosome"/>
</dbReference>
<evidence type="ECO:0000256" key="4">
    <source>
        <dbReference type="ARBA" id="ARBA00022692"/>
    </source>
</evidence>
<dbReference type="Pfam" id="PF00528">
    <property type="entry name" value="BPD_transp_1"/>
    <property type="match status" value="1"/>
</dbReference>
<feature type="transmembrane region" description="Helical" evidence="7">
    <location>
        <begin position="110"/>
        <end position="130"/>
    </location>
</feature>
<dbReference type="PANTHER" id="PTHR43744">
    <property type="entry name" value="ABC TRANSPORTER PERMEASE PROTEIN MG189-RELATED-RELATED"/>
    <property type="match status" value="1"/>
</dbReference>
<dbReference type="AlphaFoldDB" id="A0AA96LMW2"/>
<feature type="transmembrane region" description="Helical" evidence="7">
    <location>
        <begin position="71"/>
        <end position="98"/>
    </location>
</feature>
<keyword evidence="5 7" id="KW-1133">Transmembrane helix</keyword>
<comment type="subcellular location">
    <subcellularLocation>
        <location evidence="1 7">Cell membrane</location>
        <topology evidence="1 7">Multi-pass membrane protein</topology>
    </subcellularLocation>
</comment>
<keyword evidence="2 7" id="KW-0813">Transport</keyword>
<evidence type="ECO:0000313" key="9">
    <source>
        <dbReference type="EMBL" id="WNR42759.1"/>
    </source>
</evidence>
<evidence type="ECO:0000256" key="3">
    <source>
        <dbReference type="ARBA" id="ARBA00022475"/>
    </source>
</evidence>
<dbReference type="RefSeq" id="WP_314796482.1">
    <property type="nucleotide sequence ID" value="NZ_CP130319.1"/>
</dbReference>
<evidence type="ECO:0000259" key="8">
    <source>
        <dbReference type="PROSITE" id="PS50928"/>
    </source>
</evidence>
<dbReference type="GO" id="GO:0055085">
    <property type="term" value="P:transmembrane transport"/>
    <property type="evidence" value="ECO:0007669"/>
    <property type="project" value="InterPro"/>
</dbReference>
<evidence type="ECO:0000256" key="7">
    <source>
        <dbReference type="RuleBase" id="RU363032"/>
    </source>
</evidence>
<reference evidence="9" key="1">
    <citation type="submission" date="2022-02" db="EMBL/GenBank/DDBJ databases">
        <title>Paenibacillus sp. MBLB1832 Whole Genome Shotgun Sequencing.</title>
        <authorList>
            <person name="Hwang C.Y."/>
            <person name="Cho E.-S."/>
            <person name="Seo M.-J."/>
        </authorList>
    </citation>
    <scope>NUCLEOTIDE SEQUENCE</scope>
    <source>
        <strain evidence="9">MBLB1832</strain>
    </source>
</reference>
<dbReference type="InterPro" id="IPR035906">
    <property type="entry name" value="MetI-like_sf"/>
</dbReference>
<dbReference type="Gene3D" id="1.10.3720.10">
    <property type="entry name" value="MetI-like"/>
    <property type="match status" value="1"/>
</dbReference>
<gene>
    <name evidence="9" type="ORF">MJB10_16725</name>
</gene>
<feature type="transmembrane region" description="Helical" evidence="7">
    <location>
        <begin position="263"/>
        <end position="283"/>
    </location>
</feature>
<protein>
    <submittedName>
        <fullName evidence="9">Carbohydrate ABC transporter permease</fullName>
    </submittedName>
</protein>